<dbReference type="Pfam" id="PF10176">
    <property type="entry name" value="NEDD4_Bsd2"/>
    <property type="match status" value="1"/>
</dbReference>
<dbReference type="OrthoDB" id="9975416at2759"/>
<dbReference type="GO" id="GO:0031398">
    <property type="term" value="P:positive regulation of protein ubiquitination"/>
    <property type="evidence" value="ECO:0007669"/>
    <property type="project" value="TreeGrafter"/>
</dbReference>
<keyword evidence="3 6" id="KW-1133">Transmembrane helix</keyword>
<dbReference type="Gene3D" id="3.40.630.30">
    <property type="match status" value="1"/>
</dbReference>
<dbReference type="GO" id="GO:0007034">
    <property type="term" value="P:vacuolar transport"/>
    <property type="evidence" value="ECO:0007669"/>
    <property type="project" value="InterPro"/>
</dbReference>
<evidence type="ECO:0000256" key="3">
    <source>
        <dbReference type="ARBA" id="ARBA00022989"/>
    </source>
</evidence>
<dbReference type="GO" id="GO:0016020">
    <property type="term" value="C:membrane"/>
    <property type="evidence" value="ECO:0007669"/>
    <property type="project" value="UniProtKB-SubCell"/>
</dbReference>
<feature type="transmembrane region" description="Helical" evidence="6">
    <location>
        <begin position="887"/>
        <end position="909"/>
    </location>
</feature>
<dbReference type="RefSeq" id="XP_024337213.1">
    <property type="nucleotide sequence ID" value="XM_024488961.1"/>
</dbReference>
<evidence type="ECO:0000256" key="5">
    <source>
        <dbReference type="SAM" id="MobiDB-lite"/>
    </source>
</evidence>
<dbReference type="SUPFAM" id="SSF55729">
    <property type="entry name" value="Acyl-CoA N-acyltransferases (Nat)"/>
    <property type="match status" value="1"/>
</dbReference>
<keyword evidence="9" id="KW-1185">Reference proteome</keyword>
<dbReference type="GO" id="GO:0006511">
    <property type="term" value="P:ubiquitin-dependent protein catabolic process"/>
    <property type="evidence" value="ECO:0007669"/>
    <property type="project" value="TreeGrafter"/>
</dbReference>
<dbReference type="CDD" id="cd22212">
    <property type="entry name" value="NDFIP-like"/>
    <property type="match status" value="1"/>
</dbReference>
<name>A0A1X6MVQ4_9APHY</name>
<dbReference type="EMBL" id="KZ110600">
    <property type="protein sequence ID" value="OSX60419.1"/>
    <property type="molecule type" value="Genomic_DNA"/>
</dbReference>
<accession>A0A1X6MVQ4</accession>
<protein>
    <recommendedName>
        <fullName evidence="7">N-acetyltransferase domain-containing protein</fullName>
    </recommendedName>
</protein>
<dbReference type="STRING" id="670580.A0A1X6MVQ4"/>
<feature type="region of interest" description="Disordered" evidence="5">
    <location>
        <begin position="445"/>
        <end position="484"/>
    </location>
</feature>
<keyword evidence="2 6" id="KW-0812">Transmembrane</keyword>
<gene>
    <name evidence="8" type="ORF">POSPLADRAFT_1182955</name>
</gene>
<dbReference type="PANTHER" id="PTHR13396">
    <property type="entry name" value="NEDD4 FAMILY INTERACTING PROTEIN 1/2"/>
    <property type="match status" value="1"/>
</dbReference>
<feature type="transmembrane region" description="Helical" evidence="6">
    <location>
        <begin position="993"/>
        <end position="1014"/>
    </location>
</feature>
<feature type="compositionally biased region" description="Low complexity" evidence="5">
    <location>
        <begin position="522"/>
        <end position="536"/>
    </location>
</feature>
<evidence type="ECO:0000256" key="2">
    <source>
        <dbReference type="ARBA" id="ARBA00022692"/>
    </source>
</evidence>
<dbReference type="Proteomes" id="UP000194127">
    <property type="component" value="Unassembled WGS sequence"/>
</dbReference>
<dbReference type="GO" id="GO:0005794">
    <property type="term" value="C:Golgi apparatus"/>
    <property type="evidence" value="ECO:0007669"/>
    <property type="project" value="TreeGrafter"/>
</dbReference>
<dbReference type="GeneID" id="36333910"/>
<feature type="domain" description="N-acetyltransferase" evidence="7">
    <location>
        <begin position="100"/>
        <end position="240"/>
    </location>
</feature>
<evidence type="ECO:0000256" key="4">
    <source>
        <dbReference type="ARBA" id="ARBA00023136"/>
    </source>
</evidence>
<evidence type="ECO:0000313" key="8">
    <source>
        <dbReference type="EMBL" id="OSX60419.1"/>
    </source>
</evidence>
<dbReference type="GO" id="GO:0048471">
    <property type="term" value="C:perinuclear region of cytoplasm"/>
    <property type="evidence" value="ECO:0007669"/>
    <property type="project" value="TreeGrafter"/>
</dbReference>
<evidence type="ECO:0000313" key="9">
    <source>
        <dbReference type="Proteomes" id="UP000194127"/>
    </source>
</evidence>
<keyword evidence="4 6" id="KW-0472">Membrane</keyword>
<dbReference type="GO" id="GO:0016747">
    <property type="term" value="F:acyltransferase activity, transferring groups other than amino-acyl groups"/>
    <property type="evidence" value="ECO:0007669"/>
    <property type="project" value="InterPro"/>
</dbReference>
<feature type="region of interest" description="Disordered" evidence="5">
    <location>
        <begin position="512"/>
        <end position="549"/>
    </location>
</feature>
<dbReference type="GO" id="GO:0005783">
    <property type="term" value="C:endoplasmic reticulum"/>
    <property type="evidence" value="ECO:0007669"/>
    <property type="project" value="TreeGrafter"/>
</dbReference>
<dbReference type="GO" id="GO:0030001">
    <property type="term" value="P:metal ion transport"/>
    <property type="evidence" value="ECO:0007669"/>
    <property type="project" value="InterPro"/>
</dbReference>
<reference evidence="8 9" key="1">
    <citation type="submission" date="2017-04" db="EMBL/GenBank/DDBJ databases">
        <title>Genome Sequence of the Model Brown-Rot Fungus Postia placenta SB12.</title>
        <authorList>
            <consortium name="DOE Joint Genome Institute"/>
            <person name="Gaskell J."/>
            <person name="Kersten P."/>
            <person name="Larrondo L.F."/>
            <person name="Canessa P."/>
            <person name="Martinez D."/>
            <person name="Hibbett D."/>
            <person name="Schmoll M."/>
            <person name="Kubicek C.P."/>
            <person name="Martinez A.T."/>
            <person name="Yadav J."/>
            <person name="Master E."/>
            <person name="Magnuson J.K."/>
            <person name="James T."/>
            <person name="Yaver D."/>
            <person name="Berka R."/>
            <person name="Labutti K."/>
            <person name="Lipzen A."/>
            <person name="Aerts A."/>
            <person name="Barry K."/>
            <person name="Henrissat B."/>
            <person name="Blanchette R."/>
            <person name="Grigoriev I."/>
            <person name="Cullen D."/>
        </authorList>
    </citation>
    <scope>NUCLEOTIDE SEQUENCE [LARGE SCALE GENOMIC DNA]</scope>
    <source>
        <strain evidence="8 9">MAD-698-R-SB12</strain>
    </source>
</reference>
<dbReference type="AlphaFoldDB" id="A0A1X6MVQ4"/>
<dbReference type="PROSITE" id="PS51186">
    <property type="entry name" value="GNAT"/>
    <property type="match status" value="1"/>
</dbReference>
<dbReference type="PANTHER" id="PTHR13396:SF5">
    <property type="entry name" value="NEDD4 FAMILY INTERACTING PROTEIN"/>
    <property type="match status" value="1"/>
</dbReference>
<evidence type="ECO:0000256" key="1">
    <source>
        <dbReference type="ARBA" id="ARBA00004141"/>
    </source>
</evidence>
<sequence length="1137" mass="125750">MVHTTFQHYSRDRDLVQIMTSETDVYIRRVSASDASALSRICLLTGDAGTSAEHLHDFGELPGLVYAEPYARLPAGFGFVMVDPTKPQSDQVVGYILGTHDTRVFEQQAETLWYPSLRARYPNHDPPAHPEDPSRPVKDADARYIRLLHSPQNAPSACVAFAPAHLHIDILPDYQRQGWGRRLIARAIECMREERLDRVWLGLDPRNEGARRFYERLGFRKIDGAEGMRPRGLPFETALDSICLTMRDLQHTLRSFYSNLYHMQELAAGSRRSWDNASLVTTVIRGVGWPPHPPSIIEAEELDITDAGKVRQSRYASYLETLPPKHTTAADESDGCRAKEVIRAPVTGCSQWPARGSWGLRERAGTALRKAARRDQWLLVEAGRGWWRRIIARPWAQGIDHWVGQICMSTSTSTSTGCAGWGWGAWGDICEIRFHRYSVSLLGQRDNATGGRTAGTNPLAPERRYPESSLAAPHERTNYNSRQLRASGGGAALAGRWTFPKHDCLEREQGEHLPFGHRNTHSSPARNRARLSAAPRPLQPAPRPVQSLPLLPPARRLWDQKAVRSWARAPRLERRGQLTQGKERDGHFSSDREDVQWRVPGVHQRHGRVRDVPQRRGGLALAVLSAALRARTVAGDRRDEIVEGVWRAVRGEVDSDILGRALGQRELVERAGGVWAAEGLCEVREVRLERVGGHERLGLEQRAPLGYVGGGTHNDGVFANVVAKPARPVRIQEELLAKLHPIAAPGAEIANGGCWRNSKGSGLVQTLSKISERKYDRSALSGKHAAVHVGFLLPIVIQIGTNSLRAFSLHYSDSYYCSTALLTLSITGDETYLVPEDVQKDTPPSYAAAQADAAPPYWETTVHAPSSASSAGEIIIDALPTGSVFSFLWNMLVSISFQFVGFLLTYLLHTTHAAKLGSRAGLGITLIQYGFAMRRNEENAFQGETTTQDVWSKPAFATPTEADEYYKNLNATGTLPTPVSDEPGTFIIGTSEWISFLLMTVGWFILLTSLLGFWRVKRWERGILAAQREDPSAGRPSGPANGALIHSLERVFGLQGLADGSLIRTGLGLSRNVDRDGDAEALLREMAGPAEPERPPSPRGEYILPLDPDDPERNARVAQALAVQARLDQDLRSAGLI</sequence>
<dbReference type="CDD" id="cd04301">
    <property type="entry name" value="NAT_SF"/>
    <property type="match status" value="1"/>
</dbReference>
<comment type="subcellular location">
    <subcellularLocation>
        <location evidence="1">Membrane</location>
        <topology evidence="1">Multi-pass membrane protein</topology>
    </subcellularLocation>
</comment>
<evidence type="ECO:0000259" key="7">
    <source>
        <dbReference type="PROSITE" id="PS51186"/>
    </source>
</evidence>
<dbReference type="Pfam" id="PF00583">
    <property type="entry name" value="Acetyltransf_1"/>
    <property type="match status" value="1"/>
</dbReference>
<dbReference type="InterPro" id="IPR016181">
    <property type="entry name" value="Acyl_CoA_acyltransferase"/>
</dbReference>
<evidence type="ECO:0000256" key="6">
    <source>
        <dbReference type="SAM" id="Phobius"/>
    </source>
</evidence>
<feature type="region of interest" description="Disordered" evidence="5">
    <location>
        <begin position="574"/>
        <end position="593"/>
    </location>
</feature>
<proteinExistence type="predicted"/>
<dbReference type="InterPro" id="IPR019325">
    <property type="entry name" value="NEDD4/Bsd2"/>
</dbReference>
<feature type="region of interest" description="Disordered" evidence="5">
    <location>
        <begin position="1087"/>
        <end position="1110"/>
    </location>
</feature>
<dbReference type="InterPro" id="IPR000182">
    <property type="entry name" value="GNAT_dom"/>
</dbReference>
<organism evidence="8 9">
    <name type="scientific">Postia placenta MAD-698-R-SB12</name>
    <dbReference type="NCBI Taxonomy" id="670580"/>
    <lineage>
        <taxon>Eukaryota</taxon>
        <taxon>Fungi</taxon>
        <taxon>Dikarya</taxon>
        <taxon>Basidiomycota</taxon>
        <taxon>Agaricomycotina</taxon>
        <taxon>Agaricomycetes</taxon>
        <taxon>Polyporales</taxon>
        <taxon>Adustoporiaceae</taxon>
        <taxon>Rhodonia</taxon>
    </lineage>
</organism>